<evidence type="ECO:0000256" key="5">
    <source>
        <dbReference type="ARBA" id="ARBA00029535"/>
    </source>
</evidence>
<dbReference type="GO" id="GO:0002926">
    <property type="term" value="P:tRNA wobble base 5-methoxycarbonylmethyl-2-thiouridinylation"/>
    <property type="evidence" value="ECO:0007669"/>
    <property type="project" value="TreeGrafter"/>
</dbReference>
<name>A0A131YWX1_RHIAP</name>
<dbReference type="Pfam" id="PF04762">
    <property type="entry name" value="Beta-prop_ELP1_1st"/>
    <property type="match status" value="1"/>
</dbReference>
<evidence type="ECO:0000256" key="1">
    <source>
        <dbReference type="ARBA" id="ARBA00005043"/>
    </source>
</evidence>
<dbReference type="InterPro" id="IPR056166">
    <property type="entry name" value="TPR_ELP1"/>
</dbReference>
<dbReference type="PIRSF" id="PIRSF017233">
    <property type="entry name" value="IKAP"/>
    <property type="match status" value="1"/>
</dbReference>
<sequence length="1314" mass="147317">MRNLQLRHTSTKKLSLAGTNSRICSDADSGNVYVVDGNCIVSFGRDLEETKTVVDELGNDSDVISSFVFLSEFQSLCIGKKSGDILMYDVDKCKAQAVGSVTDGILAMQWSPDYELVVIISGEDKVLLMTKDFEMISEKDLHAEEFGECVPITAGWGSKETQFHGSEGKQAAKVEEEPPEPAFWWDDKCPRVSWRGDGQYFVTSCINPPVGNRKLRLWSRDGTLQYTGADMNGLEQALGWKPSGSVIASSQRLPNKHMIVFFEKNGLNHGGFQLPFRSNEFKVKEVSWSPDSTILAVVGSMFPTDQSSPPPKELVLLYSMKNYQWYLKQTLQFSTGELGRLADLHWDEGNVLTLHVLSVDGHYWHYAWSWAVHRSRCGTQESTANVAVIDGDTVLATLFKVAVVPPPMCSYRVKTAASVNDVAFGIGQHENDFAIVLQDKNSLVFVLSSPGDFVKPPTGSCTLQLEGAGGENGFRVTSSVPECYGPYSIKPDGIQIPEHAMSLHHWTWPSKDYLLCVCTSEESHQLLRVGIKHEQETHLVAKSLCTLKDSVLTICTSSSGIVCIQYQDGSCAVPNPDGVVVPWLCDDGTPLKLPKPCPTVAVCEVLKQARVIALSDRFELFCDTVKICDDCTSFKIHGKFILLTTHRHTLRCLLLDFDIANLLNGGSIESLNDAPRELESGSLLVTSVPADGRVVLQLPRGNLETISPRALVLDTICDHLDRKEYKDAFILMKVNRIDLNLLCDHDPSAFLSSLSEFVQQVKEPTDLNLFITGLTDKDVSATMYASAYRARKRVPFVFKKNKMRDEICDSLRSVLEQVDYDRYFLSILTCHAKKTDPELDEALSKIYSLKDSGNKAGITCDAALKYLFYLVDRKDLFDIALGTYNFDIVLMVAEYSQKDPKEYVPFLNKLNQLEPNYRRFTIDMHLERYKKALKNISLCGDAHFGECLNLIKTQRLYTTALDLFPEGSQERKEVWEIYGDYLLEKKHYEEAGLVYWRCEKLRKAARAFELCLNWNLLLSTAHQMNYDQDSLQALATRTTDALVLAKRYKEAAEISETFLKDEEKTVRILLDAHMWDVALAKIHQFNKMELTEKMWKPAVTGELEVMLETVDSLKDTWSKHVARLMTVREHKANEDQGEGDFDDGAFSDVASVTSRTVGGSVTGGSSISGSIATMRTSRNRKKQERKKYVLKEGSRYEDLALIIALNEVASSSDKLQEECRDLLRALVVCGLDQEAKSLQHQFAALLDIIEKDIPNVWPPVTADSSLPLGPHSSSTMIAEAVQKQKIAEHVISDPELRQPPAFQRNLCWKLQMLT</sequence>
<feature type="domain" description="ELP1 three-helical bundle" evidence="11">
    <location>
        <begin position="1091"/>
        <end position="1256"/>
    </location>
</feature>
<dbReference type="PANTHER" id="PTHR12747">
    <property type="entry name" value="ELONGATOR COMPLEX PROTEIN 1"/>
    <property type="match status" value="1"/>
</dbReference>
<dbReference type="EMBL" id="GEDV01005505">
    <property type="protein sequence ID" value="JAP83052.1"/>
    <property type="molecule type" value="Transcribed_RNA"/>
</dbReference>
<feature type="domain" description="ELP1 N-terminal second beta-propeller" evidence="8">
    <location>
        <begin position="388"/>
        <end position="685"/>
    </location>
</feature>
<keyword evidence="4" id="KW-0819">tRNA processing</keyword>
<accession>A0A131YWX1</accession>
<dbReference type="InterPro" id="IPR056165">
    <property type="entry name" value="Beta-prop_ELP1_2nd"/>
</dbReference>
<evidence type="ECO:0000259" key="7">
    <source>
        <dbReference type="Pfam" id="PF04762"/>
    </source>
</evidence>
<dbReference type="GO" id="GO:0000049">
    <property type="term" value="F:tRNA binding"/>
    <property type="evidence" value="ECO:0007669"/>
    <property type="project" value="TreeGrafter"/>
</dbReference>
<dbReference type="GO" id="GO:0005829">
    <property type="term" value="C:cytosol"/>
    <property type="evidence" value="ECO:0007669"/>
    <property type="project" value="TreeGrafter"/>
</dbReference>
<keyword evidence="3 6" id="KW-0963">Cytoplasm</keyword>
<comment type="subcellular location">
    <subcellularLocation>
        <location evidence="6">Cytoplasm</location>
    </subcellularLocation>
    <subcellularLocation>
        <location evidence="6">Nucleus</location>
    </subcellularLocation>
</comment>
<dbReference type="UniPathway" id="UPA00988"/>
<dbReference type="GO" id="GO:0033588">
    <property type="term" value="C:elongator holoenzyme complex"/>
    <property type="evidence" value="ECO:0007669"/>
    <property type="project" value="InterPro"/>
</dbReference>
<dbReference type="Pfam" id="PF23936">
    <property type="entry name" value="HB_ELP1"/>
    <property type="match status" value="1"/>
</dbReference>
<organism evidence="12">
    <name type="scientific">Rhipicephalus appendiculatus</name>
    <name type="common">Brown ear tick</name>
    <dbReference type="NCBI Taxonomy" id="34631"/>
    <lineage>
        <taxon>Eukaryota</taxon>
        <taxon>Metazoa</taxon>
        <taxon>Ecdysozoa</taxon>
        <taxon>Arthropoda</taxon>
        <taxon>Chelicerata</taxon>
        <taxon>Arachnida</taxon>
        <taxon>Acari</taxon>
        <taxon>Parasitiformes</taxon>
        <taxon>Ixodida</taxon>
        <taxon>Ixodoidea</taxon>
        <taxon>Ixodidae</taxon>
        <taxon>Rhipicephalinae</taxon>
        <taxon>Rhipicephalus</taxon>
        <taxon>Rhipicephalus</taxon>
    </lineage>
</organism>
<dbReference type="InterPro" id="IPR056167">
    <property type="entry name" value="A-sol_ELP1"/>
</dbReference>
<dbReference type="Pfam" id="PF23797">
    <property type="entry name" value="Beta-prop_ELP1_2nd"/>
    <property type="match status" value="1"/>
</dbReference>
<dbReference type="InterPro" id="IPR056169">
    <property type="entry name" value="HB_ELP1"/>
</dbReference>
<feature type="domain" description="ELP1 alpha-solenoid" evidence="10">
    <location>
        <begin position="709"/>
        <end position="910"/>
    </location>
</feature>
<dbReference type="SUPFAM" id="SSF82171">
    <property type="entry name" value="DPP6 N-terminal domain-like"/>
    <property type="match status" value="1"/>
</dbReference>
<evidence type="ECO:0000256" key="6">
    <source>
        <dbReference type="PIRNR" id="PIRNR017233"/>
    </source>
</evidence>
<evidence type="ECO:0000259" key="10">
    <source>
        <dbReference type="Pfam" id="PF23925"/>
    </source>
</evidence>
<evidence type="ECO:0000256" key="3">
    <source>
        <dbReference type="ARBA" id="ARBA00022490"/>
    </source>
</evidence>
<keyword evidence="6" id="KW-0539">Nucleus</keyword>
<evidence type="ECO:0000313" key="12">
    <source>
        <dbReference type="EMBL" id="JAP83052.1"/>
    </source>
</evidence>
<dbReference type="InterPro" id="IPR006849">
    <property type="entry name" value="Elp1"/>
</dbReference>
<comment type="pathway">
    <text evidence="1">tRNA modification; 5-methoxycarbonylmethyl-2-thiouridine-tRNA biosynthesis.</text>
</comment>
<dbReference type="Gene3D" id="2.130.10.10">
    <property type="entry name" value="YVTN repeat-like/Quinoprotein amine dehydrogenase"/>
    <property type="match status" value="1"/>
</dbReference>
<evidence type="ECO:0000259" key="11">
    <source>
        <dbReference type="Pfam" id="PF23936"/>
    </source>
</evidence>
<feature type="domain" description="ELP1 first N-terminal beta-propeller" evidence="7">
    <location>
        <begin position="52"/>
        <end position="347"/>
    </location>
</feature>
<feature type="domain" description="ELP1 TPR" evidence="9">
    <location>
        <begin position="917"/>
        <end position="1072"/>
    </location>
</feature>
<dbReference type="InterPro" id="IPR015943">
    <property type="entry name" value="WD40/YVTN_repeat-like_dom_sf"/>
</dbReference>
<evidence type="ECO:0000256" key="4">
    <source>
        <dbReference type="ARBA" id="ARBA00022694"/>
    </source>
</evidence>
<evidence type="ECO:0000259" key="8">
    <source>
        <dbReference type="Pfam" id="PF23797"/>
    </source>
</evidence>
<evidence type="ECO:0000259" key="9">
    <source>
        <dbReference type="Pfam" id="PF23878"/>
    </source>
</evidence>
<dbReference type="Pfam" id="PF23878">
    <property type="entry name" value="TPR_ELP1"/>
    <property type="match status" value="1"/>
</dbReference>
<dbReference type="GO" id="GO:0005634">
    <property type="term" value="C:nucleus"/>
    <property type="evidence" value="ECO:0007669"/>
    <property type="project" value="UniProtKB-SubCell"/>
</dbReference>
<dbReference type="PANTHER" id="PTHR12747:SF0">
    <property type="entry name" value="ELONGATOR COMPLEX PROTEIN 1"/>
    <property type="match status" value="1"/>
</dbReference>
<dbReference type="InterPro" id="IPR056164">
    <property type="entry name" value="Beta-prop_ELP1_1st"/>
</dbReference>
<protein>
    <recommendedName>
        <fullName evidence="5 6">Elongator complex protein 1</fullName>
    </recommendedName>
</protein>
<dbReference type="Pfam" id="PF23925">
    <property type="entry name" value="A-sol_ELP1"/>
    <property type="match status" value="1"/>
</dbReference>
<comment type="similarity">
    <text evidence="2 6">Belongs to the ELP1/IKA1 family.</text>
</comment>
<evidence type="ECO:0000256" key="2">
    <source>
        <dbReference type="ARBA" id="ARBA00006086"/>
    </source>
</evidence>
<reference evidence="12" key="1">
    <citation type="journal article" date="2016" name="Ticks Tick Borne Dis.">
        <title>De novo assembly and annotation of the salivary gland transcriptome of Rhipicephalus appendiculatus male and female ticks during blood feeding.</title>
        <authorList>
            <person name="de Castro M.H."/>
            <person name="de Klerk D."/>
            <person name="Pienaar R."/>
            <person name="Latif A.A."/>
            <person name="Rees D.J."/>
            <person name="Mans B.J."/>
        </authorList>
    </citation>
    <scope>NUCLEOTIDE SEQUENCE</scope>
    <source>
        <tissue evidence="12">Salivary glands</tissue>
    </source>
</reference>
<comment type="function">
    <text evidence="6">Component of the elongator complex which is required for multiple tRNA modifications, including mcm5U (5-methoxycarbonylmethyl uridine), mcm5s2U (5-methoxycarbonylmethyl-2-thiouridine), and ncm5U (5-carbamoylmethyl uridine). The elongator complex catalyzes formation of carboxymethyluridine in the wobble base at position 34 in tRNAs.</text>
</comment>
<proteinExistence type="inferred from homology"/>